<feature type="transmembrane region" description="Helical" evidence="2">
    <location>
        <begin position="205"/>
        <end position="224"/>
    </location>
</feature>
<keyword evidence="2" id="KW-1133">Transmembrane helix</keyword>
<evidence type="ECO:0000256" key="1">
    <source>
        <dbReference type="SAM" id="MobiDB-lite"/>
    </source>
</evidence>
<accession>C4JRV0</accession>
<dbReference type="KEGG" id="ure:UREG_05189"/>
<feature type="transmembrane region" description="Helical" evidence="2">
    <location>
        <begin position="236"/>
        <end position="258"/>
    </location>
</feature>
<feature type="chain" id="PRO_5002937887" evidence="3">
    <location>
        <begin position="23"/>
        <end position="579"/>
    </location>
</feature>
<gene>
    <name evidence="4" type="ORF">UREG_05189</name>
</gene>
<proteinExistence type="predicted"/>
<feature type="compositionally biased region" description="Gly residues" evidence="1">
    <location>
        <begin position="29"/>
        <end position="41"/>
    </location>
</feature>
<dbReference type="VEuPathDB" id="FungiDB:UREG_05189"/>
<name>C4JRV0_UNCRE</name>
<dbReference type="EMBL" id="CH476617">
    <property type="protein sequence ID" value="EEP80347.1"/>
    <property type="molecule type" value="Genomic_DNA"/>
</dbReference>
<organism evidence="4 5">
    <name type="scientific">Uncinocarpus reesii (strain UAMH 1704)</name>
    <dbReference type="NCBI Taxonomy" id="336963"/>
    <lineage>
        <taxon>Eukaryota</taxon>
        <taxon>Fungi</taxon>
        <taxon>Dikarya</taxon>
        <taxon>Ascomycota</taxon>
        <taxon>Pezizomycotina</taxon>
        <taxon>Eurotiomycetes</taxon>
        <taxon>Eurotiomycetidae</taxon>
        <taxon>Onygenales</taxon>
        <taxon>Onygenaceae</taxon>
        <taxon>Uncinocarpus</taxon>
    </lineage>
</organism>
<evidence type="ECO:0000313" key="4">
    <source>
        <dbReference type="EMBL" id="EEP80347.1"/>
    </source>
</evidence>
<evidence type="ECO:0000256" key="3">
    <source>
        <dbReference type="SAM" id="SignalP"/>
    </source>
</evidence>
<reference evidence="5" key="1">
    <citation type="journal article" date="2009" name="Genome Res.">
        <title>Comparative genomic analyses of the human fungal pathogens Coccidioides and their relatives.</title>
        <authorList>
            <person name="Sharpton T.J."/>
            <person name="Stajich J.E."/>
            <person name="Rounsley S.D."/>
            <person name="Gardner M.J."/>
            <person name="Wortman J.R."/>
            <person name="Jordar V.S."/>
            <person name="Maiti R."/>
            <person name="Kodira C.D."/>
            <person name="Neafsey D.E."/>
            <person name="Zeng Q."/>
            <person name="Hung C.-Y."/>
            <person name="McMahan C."/>
            <person name="Muszewska A."/>
            <person name="Grynberg M."/>
            <person name="Mandel M.A."/>
            <person name="Kellner E.M."/>
            <person name="Barker B.M."/>
            <person name="Galgiani J.N."/>
            <person name="Orbach M.J."/>
            <person name="Kirkland T.N."/>
            <person name="Cole G.T."/>
            <person name="Henn M.R."/>
            <person name="Birren B.W."/>
            <person name="Taylor J.W."/>
        </authorList>
    </citation>
    <scope>NUCLEOTIDE SEQUENCE [LARGE SCALE GENOMIC DNA]</scope>
    <source>
        <strain evidence="5">UAMH 1704</strain>
    </source>
</reference>
<dbReference type="RefSeq" id="XP_002584500.1">
    <property type="nucleotide sequence ID" value="XM_002584454.1"/>
</dbReference>
<dbReference type="OMA" id="FPPYENC"/>
<keyword evidence="3" id="KW-0732">Signal</keyword>
<dbReference type="GeneID" id="8438162"/>
<feature type="region of interest" description="Disordered" evidence="1">
    <location>
        <begin position="29"/>
        <end position="75"/>
    </location>
</feature>
<dbReference type="InParanoid" id="C4JRV0"/>
<keyword evidence="5" id="KW-1185">Reference proteome</keyword>
<dbReference type="HOGENOM" id="CLU_447020_0_0_1"/>
<feature type="compositionally biased region" description="Pro residues" evidence="1">
    <location>
        <begin position="43"/>
        <end position="52"/>
    </location>
</feature>
<dbReference type="AlphaFoldDB" id="C4JRV0"/>
<evidence type="ECO:0000256" key="2">
    <source>
        <dbReference type="SAM" id="Phobius"/>
    </source>
</evidence>
<evidence type="ECO:0000313" key="5">
    <source>
        <dbReference type="Proteomes" id="UP000002058"/>
    </source>
</evidence>
<feature type="transmembrane region" description="Helical" evidence="2">
    <location>
        <begin position="407"/>
        <end position="426"/>
    </location>
</feature>
<protein>
    <submittedName>
        <fullName evidence="4">Uncharacterized protein</fullName>
    </submittedName>
</protein>
<feature type="transmembrane region" description="Helical" evidence="2">
    <location>
        <begin position="373"/>
        <end position="395"/>
    </location>
</feature>
<sequence length="579" mass="61520">MRRLSLTNVCFILLIVAASTLGSPVGGGTGGGAAGSPGNGPLGSPPGGPQGPVPVGSGGDSNDGKQKPANPHQNTYRAVNTSLAILSAILMTMTYAVLIGPGTRLSSTSKIPLGAVRANISHLLSRAWPGASTTSETGGAKPEASVDEDSIRLFYVGKLDGDGGEGRTARGVEDCEALPRTRVAPPPMWLTAGSSLTKSIVQVAIWEWVCLWMVLAMVVSTLMYNGFLTKQKVPDAYPRLVVALIYVTAFCIHAWYVWKTCRSFFTLLGAGATWSLLNKASFASVDLSQLKAGLLGNASPVFRKIGKPDTSPTFPPYENCRLKGSEAVEKADSTDDGSTLANEDEGAVNTVTRWQKQEISSTVQAASVALERVITNVVSIVGITITTGFATWTSISNSGDSTSQLGSLALLASLTIGSGAMFSSAIELSVMDTSFRNVLFYKEVLINRQATAHVQKRAKKKNVVGFTHNTVEMKTVGIRELASFTKLWALIVFGPAYALLPSEKDHFRQSTGADFEIRTSVREHPILLTTAATTERQAHSDDGNFENINVCFLANGERLSPTSSISCESKQPHVDEKTA</sequence>
<feature type="transmembrane region" description="Helical" evidence="2">
    <location>
        <begin position="78"/>
        <end position="100"/>
    </location>
</feature>
<dbReference type="eggNOG" id="ENOG502SJK1">
    <property type="taxonomic scope" value="Eukaryota"/>
</dbReference>
<dbReference type="OrthoDB" id="5392633at2759"/>
<keyword evidence="2" id="KW-0812">Transmembrane</keyword>
<dbReference type="Proteomes" id="UP000002058">
    <property type="component" value="Unassembled WGS sequence"/>
</dbReference>
<keyword evidence="2" id="KW-0472">Membrane</keyword>
<feature type="signal peptide" evidence="3">
    <location>
        <begin position="1"/>
        <end position="22"/>
    </location>
</feature>